<dbReference type="CDD" id="cd12148">
    <property type="entry name" value="fungal_TF_MHR"/>
    <property type="match status" value="1"/>
</dbReference>
<evidence type="ECO:0000256" key="6">
    <source>
        <dbReference type="ARBA" id="ARBA00023242"/>
    </source>
</evidence>
<dbReference type="STRING" id="1043002.A0A074XRI9"/>
<name>A0A074XRI9_AURPU</name>
<dbReference type="RefSeq" id="XP_029762461.1">
    <property type="nucleotide sequence ID" value="XM_029899150.1"/>
</dbReference>
<accession>A0A074XRI9</accession>
<dbReference type="PANTHER" id="PTHR40626">
    <property type="entry name" value="MIP31509P"/>
    <property type="match status" value="1"/>
</dbReference>
<evidence type="ECO:0000313" key="11">
    <source>
        <dbReference type="Proteomes" id="UP000030706"/>
    </source>
</evidence>
<dbReference type="InterPro" id="IPR051059">
    <property type="entry name" value="VerF-like"/>
</dbReference>
<dbReference type="PROSITE" id="PS50157">
    <property type="entry name" value="ZINC_FINGER_C2H2_2"/>
    <property type="match status" value="2"/>
</dbReference>
<gene>
    <name evidence="10" type="ORF">M438DRAFT_173748</name>
</gene>
<organism evidence="10 11">
    <name type="scientific">Aureobasidium pullulans EXF-150</name>
    <dbReference type="NCBI Taxonomy" id="1043002"/>
    <lineage>
        <taxon>Eukaryota</taxon>
        <taxon>Fungi</taxon>
        <taxon>Dikarya</taxon>
        <taxon>Ascomycota</taxon>
        <taxon>Pezizomycotina</taxon>
        <taxon>Dothideomycetes</taxon>
        <taxon>Dothideomycetidae</taxon>
        <taxon>Dothideales</taxon>
        <taxon>Saccotheciaceae</taxon>
        <taxon>Aureobasidium</taxon>
    </lineage>
</organism>
<proteinExistence type="predicted"/>
<evidence type="ECO:0000256" key="7">
    <source>
        <dbReference type="PROSITE-ProRule" id="PRU00042"/>
    </source>
</evidence>
<dbReference type="InterPro" id="IPR036236">
    <property type="entry name" value="Znf_C2H2_sf"/>
</dbReference>
<dbReference type="EMBL" id="KL584978">
    <property type="protein sequence ID" value="KEQ86274.1"/>
    <property type="molecule type" value="Genomic_DNA"/>
</dbReference>
<dbReference type="InterPro" id="IPR013087">
    <property type="entry name" value="Znf_C2H2_type"/>
</dbReference>
<keyword evidence="5" id="KW-0862">Zinc</keyword>
<sequence length="797" mass="89475">MSARIHDCLHCEKSFTRTENLERHRRSQHAATDRQRPFKCDHCDASFSRRDVCKRHMERCKRGLKSRKRRSQGSRQTAQLVERMGNSIPTTEAGAHQHDELSYYDTNINQLGGVDQLTRLEQQDDNEVQETRVAQDVEDFEVQHVISRNNAVTQIAQGTEAYGYETAFVSDTQISPTDPSGRPEHEPPQSSLNQDAHYQFEDDMFGILTDPCFLKNLPTYAVEADPTAHGITDNISPTSAPRNNADVLARFGVSRHTSMAFATAYFTHLHPFLPVVHRYTFSLANDQPLLVSIVVALGSVYSTSDTDPHSRCRLGYSLWAAGVKELRTHVNNKPSMLCERWVLQAWILHVIFGFYHGDTKSSDVSISMLQKLVNNLRSRCVLNQDMTLRRDKLWTAQLHQTANWKEQDLTRAWSKFISQETFRICVYALSLIDLQISFVCNSRPFLWSTESTWWLPAANKIWEASSAEDWLDLVQGCLQDGTLTTETSDIASKMSMTQITQAILNGKPSAKLVQQISACPFAIMCIVTSVESLVRDFSASYYQMPPVLPDPSAYHVLPPTQNRCINAAISLILSLCDKEDLCQPQMRRSIQLNSWAIRISLCEPDVMMVAGVVDTTLAAGLATSTHLILGSGVATRRAAVTTRRASSEGVSLTMWDDLLKSVPVILESAEHNSIQGPPWMTAQAYRLLLLLWRTLRVAIQDLEKTGDKTPLSAFNPAKIMIQLIRESLDSLVSPERDSDTGPDEVEASLMLLMSRAFGTTSIPINCMIRDILSETEGLLMSSQRSRNHTGEPELHST</sequence>
<keyword evidence="6" id="KW-0539">Nucleus</keyword>
<keyword evidence="2" id="KW-0479">Metal-binding</keyword>
<dbReference type="PANTHER" id="PTHR40626:SF11">
    <property type="entry name" value="ZINC FINGER PROTEIN YPR022C"/>
    <property type="match status" value="1"/>
</dbReference>
<evidence type="ECO:0000259" key="9">
    <source>
        <dbReference type="PROSITE" id="PS50157"/>
    </source>
</evidence>
<dbReference type="OrthoDB" id="8117402at2759"/>
<evidence type="ECO:0000256" key="1">
    <source>
        <dbReference type="ARBA" id="ARBA00004123"/>
    </source>
</evidence>
<keyword evidence="11" id="KW-1185">Reference proteome</keyword>
<dbReference type="Gene3D" id="3.30.160.60">
    <property type="entry name" value="Classic Zinc Finger"/>
    <property type="match status" value="2"/>
</dbReference>
<evidence type="ECO:0000256" key="4">
    <source>
        <dbReference type="ARBA" id="ARBA00022771"/>
    </source>
</evidence>
<comment type="subcellular location">
    <subcellularLocation>
        <location evidence="1">Nucleus</location>
    </subcellularLocation>
</comment>
<feature type="domain" description="C2H2-type" evidence="9">
    <location>
        <begin position="38"/>
        <end position="66"/>
    </location>
</feature>
<keyword evidence="4 7" id="KW-0863">Zinc-finger</keyword>
<evidence type="ECO:0000256" key="8">
    <source>
        <dbReference type="SAM" id="MobiDB-lite"/>
    </source>
</evidence>
<dbReference type="PROSITE" id="PS00028">
    <property type="entry name" value="ZINC_FINGER_C2H2_1"/>
    <property type="match status" value="1"/>
</dbReference>
<dbReference type="HOGENOM" id="CLU_019264_0_0_1"/>
<dbReference type="AlphaFoldDB" id="A0A074XRI9"/>
<dbReference type="InterPro" id="IPR007219">
    <property type="entry name" value="XnlR_reg_dom"/>
</dbReference>
<dbReference type="GO" id="GO:0000981">
    <property type="term" value="F:DNA-binding transcription factor activity, RNA polymerase II-specific"/>
    <property type="evidence" value="ECO:0007669"/>
    <property type="project" value="InterPro"/>
</dbReference>
<evidence type="ECO:0000256" key="3">
    <source>
        <dbReference type="ARBA" id="ARBA00022737"/>
    </source>
</evidence>
<protein>
    <recommendedName>
        <fullName evidence="9">C2H2-type domain-containing protein</fullName>
    </recommendedName>
</protein>
<feature type="region of interest" description="Disordered" evidence="8">
    <location>
        <begin position="171"/>
        <end position="192"/>
    </location>
</feature>
<dbReference type="SUPFAM" id="SSF57667">
    <property type="entry name" value="beta-beta-alpha zinc fingers"/>
    <property type="match status" value="1"/>
</dbReference>
<dbReference type="Proteomes" id="UP000030706">
    <property type="component" value="Unassembled WGS sequence"/>
</dbReference>
<dbReference type="GO" id="GO:0000785">
    <property type="term" value="C:chromatin"/>
    <property type="evidence" value="ECO:0007669"/>
    <property type="project" value="TreeGrafter"/>
</dbReference>
<evidence type="ECO:0000313" key="10">
    <source>
        <dbReference type="EMBL" id="KEQ86274.1"/>
    </source>
</evidence>
<reference evidence="10 11" key="1">
    <citation type="journal article" date="2014" name="BMC Genomics">
        <title>Genome sequencing of four Aureobasidium pullulans varieties: biotechnological potential, stress tolerance, and description of new species.</title>
        <authorList>
            <person name="Gostin Ar C."/>
            <person name="Ohm R.A."/>
            <person name="Kogej T."/>
            <person name="Sonjak S."/>
            <person name="Turk M."/>
            <person name="Zajc J."/>
            <person name="Zalar P."/>
            <person name="Grube M."/>
            <person name="Sun H."/>
            <person name="Han J."/>
            <person name="Sharma A."/>
            <person name="Chiniquy J."/>
            <person name="Ngan C.Y."/>
            <person name="Lipzen A."/>
            <person name="Barry K."/>
            <person name="Grigoriev I.V."/>
            <person name="Gunde-Cimerman N."/>
        </authorList>
    </citation>
    <scope>NUCLEOTIDE SEQUENCE [LARGE SCALE GENOMIC DNA]</scope>
    <source>
        <strain evidence="10 11">EXF-150</strain>
    </source>
</reference>
<keyword evidence="3" id="KW-0677">Repeat</keyword>
<feature type="domain" description="C2H2-type" evidence="9">
    <location>
        <begin position="6"/>
        <end position="34"/>
    </location>
</feature>
<dbReference type="GO" id="GO:0005634">
    <property type="term" value="C:nucleus"/>
    <property type="evidence" value="ECO:0007669"/>
    <property type="project" value="UniProtKB-SubCell"/>
</dbReference>
<dbReference type="GO" id="GO:0006351">
    <property type="term" value="P:DNA-templated transcription"/>
    <property type="evidence" value="ECO:0007669"/>
    <property type="project" value="InterPro"/>
</dbReference>
<dbReference type="SMART" id="SM00355">
    <property type="entry name" value="ZnF_C2H2"/>
    <property type="match status" value="2"/>
</dbReference>
<dbReference type="Pfam" id="PF04082">
    <property type="entry name" value="Fungal_trans"/>
    <property type="match status" value="1"/>
</dbReference>
<evidence type="ECO:0000256" key="5">
    <source>
        <dbReference type="ARBA" id="ARBA00022833"/>
    </source>
</evidence>
<dbReference type="GeneID" id="40741456"/>
<dbReference type="GO" id="GO:0000978">
    <property type="term" value="F:RNA polymerase II cis-regulatory region sequence-specific DNA binding"/>
    <property type="evidence" value="ECO:0007669"/>
    <property type="project" value="InterPro"/>
</dbReference>
<dbReference type="GO" id="GO:0008270">
    <property type="term" value="F:zinc ion binding"/>
    <property type="evidence" value="ECO:0007669"/>
    <property type="project" value="UniProtKB-KW"/>
</dbReference>
<evidence type="ECO:0000256" key="2">
    <source>
        <dbReference type="ARBA" id="ARBA00022723"/>
    </source>
</evidence>